<keyword evidence="5 6" id="KW-0472">Membrane</keyword>
<feature type="transmembrane region" description="Helical" evidence="6">
    <location>
        <begin position="378"/>
        <end position="398"/>
    </location>
</feature>
<name>A0A7K0KEX2_9BACT</name>
<dbReference type="EMBL" id="VUNG01000014">
    <property type="protein sequence ID" value="MST84404.1"/>
    <property type="molecule type" value="Genomic_DNA"/>
</dbReference>
<feature type="transmembrane region" description="Helical" evidence="6">
    <location>
        <begin position="44"/>
        <end position="60"/>
    </location>
</feature>
<feature type="transmembrane region" description="Helical" evidence="6">
    <location>
        <begin position="316"/>
        <end position="336"/>
    </location>
</feature>
<evidence type="ECO:0000313" key="7">
    <source>
        <dbReference type="EMBL" id="MST84404.1"/>
    </source>
</evidence>
<feature type="transmembrane region" description="Helical" evidence="6">
    <location>
        <begin position="410"/>
        <end position="428"/>
    </location>
</feature>
<proteinExistence type="predicted"/>
<keyword evidence="2" id="KW-0813">Transport</keyword>
<reference evidence="7 8" key="1">
    <citation type="submission" date="2019-08" db="EMBL/GenBank/DDBJ databases">
        <title>In-depth cultivation of the pig gut microbiome towards novel bacterial diversity and tailored functional studies.</title>
        <authorList>
            <person name="Wylensek D."/>
            <person name="Hitch T.C.A."/>
            <person name="Clavel T."/>
        </authorList>
    </citation>
    <scope>NUCLEOTIDE SEQUENCE [LARGE SCALE GENOMIC DNA]</scope>
    <source>
        <strain evidence="7 8">LKV-178-WT-2A</strain>
    </source>
</reference>
<dbReference type="Proteomes" id="UP000438914">
    <property type="component" value="Unassembled WGS sequence"/>
</dbReference>
<feature type="transmembrane region" description="Helical" evidence="6">
    <location>
        <begin position="286"/>
        <end position="309"/>
    </location>
</feature>
<evidence type="ECO:0000256" key="3">
    <source>
        <dbReference type="ARBA" id="ARBA00022692"/>
    </source>
</evidence>
<protein>
    <submittedName>
        <fullName evidence="7">AmpG family muropeptide MFS transporter</fullName>
    </submittedName>
</protein>
<evidence type="ECO:0000256" key="4">
    <source>
        <dbReference type="ARBA" id="ARBA00022989"/>
    </source>
</evidence>
<dbReference type="SUPFAM" id="SSF103473">
    <property type="entry name" value="MFS general substrate transporter"/>
    <property type="match status" value="1"/>
</dbReference>
<evidence type="ECO:0000256" key="6">
    <source>
        <dbReference type="SAM" id="Phobius"/>
    </source>
</evidence>
<evidence type="ECO:0000256" key="2">
    <source>
        <dbReference type="ARBA" id="ARBA00022448"/>
    </source>
</evidence>
<feature type="transmembrane region" description="Helical" evidence="6">
    <location>
        <begin position="107"/>
        <end position="125"/>
    </location>
</feature>
<feature type="transmembrane region" description="Helical" evidence="6">
    <location>
        <begin position="72"/>
        <end position="92"/>
    </location>
</feature>
<dbReference type="PANTHER" id="PTHR12778">
    <property type="entry name" value="SOLUTE CARRIER FAMILY 33 ACETYL-COA TRANSPORTER -RELATED"/>
    <property type="match status" value="1"/>
</dbReference>
<feature type="transmembrane region" description="Helical" evidence="6">
    <location>
        <begin position="342"/>
        <end position="366"/>
    </location>
</feature>
<dbReference type="InterPro" id="IPR011701">
    <property type="entry name" value="MFS"/>
</dbReference>
<dbReference type="Gene3D" id="1.20.1250.20">
    <property type="entry name" value="MFS general substrate transporter like domains"/>
    <property type="match status" value="2"/>
</dbReference>
<organism evidence="7 8">
    <name type="scientific">Hallella mizrahii</name>
    <dbReference type="NCBI Taxonomy" id="2606637"/>
    <lineage>
        <taxon>Bacteria</taxon>
        <taxon>Pseudomonadati</taxon>
        <taxon>Bacteroidota</taxon>
        <taxon>Bacteroidia</taxon>
        <taxon>Bacteroidales</taxon>
        <taxon>Prevotellaceae</taxon>
        <taxon>Hallella</taxon>
    </lineage>
</organism>
<keyword evidence="4 6" id="KW-1133">Transmembrane helix</keyword>
<evidence type="ECO:0000256" key="5">
    <source>
        <dbReference type="ARBA" id="ARBA00023136"/>
    </source>
</evidence>
<keyword evidence="8" id="KW-1185">Reference proteome</keyword>
<dbReference type="Pfam" id="PF07690">
    <property type="entry name" value="MFS_1"/>
    <property type="match status" value="1"/>
</dbReference>
<feature type="transmembrane region" description="Helical" evidence="6">
    <location>
        <begin position="182"/>
        <end position="201"/>
    </location>
</feature>
<dbReference type="RefSeq" id="WP_154533990.1">
    <property type="nucleotide sequence ID" value="NZ_VUNG01000014.1"/>
</dbReference>
<feature type="transmembrane region" description="Helical" evidence="6">
    <location>
        <begin position="7"/>
        <end position="24"/>
    </location>
</feature>
<comment type="subcellular location">
    <subcellularLocation>
        <location evidence="1">Membrane</location>
        <topology evidence="1">Multi-pass membrane protein</topology>
    </subcellularLocation>
</comment>
<evidence type="ECO:0000313" key="8">
    <source>
        <dbReference type="Proteomes" id="UP000438914"/>
    </source>
</evidence>
<dbReference type="GO" id="GO:0022857">
    <property type="term" value="F:transmembrane transporter activity"/>
    <property type="evidence" value="ECO:0007669"/>
    <property type="project" value="InterPro"/>
</dbReference>
<keyword evidence="3 6" id="KW-0812">Transmembrane</keyword>
<comment type="caution">
    <text evidence="7">The sequence shown here is derived from an EMBL/GenBank/DDBJ whole genome shotgun (WGS) entry which is preliminary data.</text>
</comment>
<dbReference type="InterPro" id="IPR036259">
    <property type="entry name" value="MFS_trans_sf"/>
</dbReference>
<gene>
    <name evidence="7" type="ORF">FYJ73_06935</name>
</gene>
<accession>A0A7K0KEX2</accession>
<sequence>MKHPQSPWWWVPTLYFAEGIPYFIVNNISVTMFTKMGVPNGEMALFTSLLYLPWTIKPLWSPFVDIIKTKRWWILAMQLLMSAAFVLLTLTIPHPSAAVIASGHTPINLFTITLLLFIITAFASATHDIAADGFYMLALSEDKQSFFVGIRSTFYRLSSIFGQGVLVYIAGSLEKSSGNIPLSWQVTMGITAALFTAISLYHTFALPKPGRDAQRTADGKPQTFGEVLSEFGHTFYTYFHKPGVWLAIVFMLLYRLPEAFLLKMVNPFLLGTTATGGLALDTDTVGIVYGTIGVIALTVGGIIGGIAASRWGLKKALWPMAASMTLPCATFVYLSICLPHDLVVISTCVAVEQFGYGFGFTAYMLYMMHFSEGKYVTAHYAICTAFMALSMMLPGLVAGYIEEAIGYRDFFWMVMACCLATVVMTMLVRRKIEPEYGKKH</sequence>
<dbReference type="PANTHER" id="PTHR12778:SF10">
    <property type="entry name" value="MAJOR FACILITATOR SUPERFAMILY DOMAIN-CONTAINING PROTEIN 3"/>
    <property type="match status" value="1"/>
</dbReference>
<dbReference type="InterPro" id="IPR004752">
    <property type="entry name" value="AmpG_permease/AT-1"/>
</dbReference>
<dbReference type="AlphaFoldDB" id="A0A7K0KEX2"/>
<evidence type="ECO:0000256" key="1">
    <source>
        <dbReference type="ARBA" id="ARBA00004141"/>
    </source>
</evidence>
<feature type="transmembrane region" description="Helical" evidence="6">
    <location>
        <begin position="146"/>
        <end position="170"/>
    </location>
</feature>
<dbReference type="GO" id="GO:0016020">
    <property type="term" value="C:membrane"/>
    <property type="evidence" value="ECO:0007669"/>
    <property type="project" value="UniProtKB-SubCell"/>
</dbReference>